<dbReference type="PANTHER" id="PTHR37984:SF5">
    <property type="entry name" value="PROTEIN NYNRIN-LIKE"/>
    <property type="match status" value="1"/>
</dbReference>
<sequence>MAQRQMEERLEGTEKEVLSLKEMMLEMKKSMDRLADELRDQSYKKKEESGTSDGSIMKMKGKMEETDVTGEIHTHQIDRSKYKKLEMPMFLGENPESWVYRAEHFFEINNLPEAEKVKVAVVSFGQDEVDWYRWSHNRRKVESWEDLKTRMFEFFRDTGQKSLGARLIRIQQEGSYSDYVKKFVNYSAPLPHMAESVLRDAFLTGLEPALQAEVMSRHPQTLEDCMMAAQLVNDRNLALKLAQAEMGIIEPKRSESVGNKVQWNNEKGMLRKNEFQMKQITIPLKGSYQKGEPPVKRLSDAEFRARLDKGLCFRCNEKYSHGHRCKIKEKRELMLFILNEEESTEEGEGSEAPNTEPVEINQLGEPEETMIEYRAITSLTTKGTMKLRGIVKGKEVIVLIDSGATHNFIHHELVKERKIPINRNTQFGITIGDGTSCKGEGICSKVEIQLEGLRVVTDLLVVGLGTIDVVLGMQWLDTTGTMKIHWPSLTMVFWKEGNKVVLKGDPALIRAECSLKTLEKTWEAEDQGFLLDWQRYEIENEDADSKNTSHTGDEEGLPMIQFLLHQYSDVFKSPTTLPPKRSIDHRILTLPGQKPINVRPYKYGHQQKEEIEKLVIEMLQTGIIRPSHSPFSSPVLLVKKKDGGWRFCVDYRKLNKITIADKFPIPVIEELLDELHGATVFSKLDLKSGYHQIRMREEDIEKTAFRTHEGHYEFVVMPFGLTNAPATFQSLMNQVFKPFLRRCVLVFFDDILVYSSDITEHEKHLGMVFATLRDNQLYANRKKCVFAHSQIHYLGHVISKHGVEADQDKVKSMLQWPKPKDVTGLRGFLGLTGYYRRFVKGYGEIAAPLTKLLQKNAFKWDENATLAFESLKSAMSTIPVLALPDWSLPFMIETDASGSGLGAVLSQNSHPIAFFSQKLSTRAQAKSIYERELMAVVLSVQKWRHYLLGRRFTIMSDQKALKFLLEQREVQPQFQKWLTKLLGYDFEILYQPGLQNKAADALSRMDHSIELKALSTTGIVDMEVVTKEVEKDEELQLLIQQLQNNPALEGKYSLTNGTLMYKGRVVLSKSSSIIPSLLHTFHDSILGGHSGFLRTYKRMSGELFWKGMKEDIKKYVEQCEICQRNKSEATKPAGVLQPLPIPDRILEDWTMDFIEGLPKAGGMNVIMVVVDRLSKYAYFVTMKHPFSAKQVAMEFIDKIVRRHGIPKSIISDRDKIFVSNFWKELFYAMNTILKRSTAFHPQTDGQTERVNQCLETYLRCFCNEQPNKWHQFIPWAELWYNTTFHSSTRTTPFQTVYGRPPPPLISYGDKKTPNDEVEALLKERDLAISALKENLTIAQNRMKKFADSKRRELKFKVGDEVYLKLRPYRQRSLARKRAEKLAPKYYGPYRITETIGEVAYRLDLPPEASIHNVFHISQLKLKLGNQHNVQIQQPQLTAEFELQLWPETVLGIRWSPELGANEWLVKWKGLPDSEATWESVYSMNQQFPSFHLEDKRLDTMREMIFLSPLLSSPFLPFVPNHTPALFSFGLSHPSLVKSRLGCEVCSLEEEQETILHPYLFWYLSTGLEILSQNIGKILDEARLFHLVKKTSLYLLAASFRVTKGKLAEKVMLT</sequence>
<dbReference type="GO" id="GO:0006508">
    <property type="term" value="P:proteolysis"/>
    <property type="evidence" value="ECO:0007669"/>
    <property type="project" value="UniProtKB-KW"/>
</dbReference>
<keyword evidence="13" id="KW-0238">DNA-binding</keyword>
<evidence type="ECO:0000256" key="13">
    <source>
        <dbReference type="ARBA" id="ARBA00023125"/>
    </source>
</evidence>
<dbReference type="InterPro" id="IPR005162">
    <property type="entry name" value="Retrotrans_gag_dom"/>
</dbReference>
<proteinExistence type="predicted"/>
<dbReference type="InterPro" id="IPR050951">
    <property type="entry name" value="Retrovirus_Pol_polyprotein"/>
</dbReference>
<dbReference type="InterPro" id="IPR023780">
    <property type="entry name" value="Chromo_domain"/>
</dbReference>
<dbReference type="InterPro" id="IPR041588">
    <property type="entry name" value="Integrase_H2C2"/>
</dbReference>
<evidence type="ECO:0000256" key="6">
    <source>
        <dbReference type="ARBA" id="ARBA00022750"/>
    </source>
</evidence>
<evidence type="ECO:0000256" key="8">
    <source>
        <dbReference type="ARBA" id="ARBA00022801"/>
    </source>
</evidence>
<dbReference type="InterPro" id="IPR016197">
    <property type="entry name" value="Chromo-like_dom_sf"/>
</dbReference>
<dbReference type="InterPro" id="IPR036397">
    <property type="entry name" value="RNaseH_sf"/>
</dbReference>
<dbReference type="SUPFAM" id="SSF50630">
    <property type="entry name" value="Acid proteases"/>
    <property type="match status" value="1"/>
</dbReference>
<evidence type="ECO:0000256" key="7">
    <source>
        <dbReference type="ARBA" id="ARBA00022759"/>
    </source>
</evidence>
<evidence type="ECO:0000256" key="4">
    <source>
        <dbReference type="ARBA" id="ARBA00022722"/>
    </source>
</evidence>
<dbReference type="GO" id="GO:0046872">
    <property type="term" value="F:metal ion binding"/>
    <property type="evidence" value="ECO:0007669"/>
    <property type="project" value="UniProtKB-KW"/>
</dbReference>
<keyword evidence="5" id="KW-0479">Metal-binding</keyword>
<dbReference type="Pfam" id="PF00078">
    <property type="entry name" value="RVT_1"/>
    <property type="match status" value="1"/>
</dbReference>
<comment type="caution">
    <text evidence="20">The sequence shown here is derived from an EMBL/GenBank/DDBJ whole genome shotgun (WGS) entry which is preliminary data.</text>
</comment>
<dbReference type="CDD" id="cd01647">
    <property type="entry name" value="RT_LTR"/>
    <property type="match status" value="1"/>
</dbReference>
<dbReference type="GO" id="GO:0003677">
    <property type="term" value="F:DNA binding"/>
    <property type="evidence" value="ECO:0007669"/>
    <property type="project" value="UniProtKB-KW"/>
</dbReference>
<dbReference type="Proteomes" id="UP000321947">
    <property type="component" value="Unassembled WGS sequence"/>
</dbReference>
<evidence type="ECO:0000313" key="21">
    <source>
        <dbReference type="Proteomes" id="UP000321947"/>
    </source>
</evidence>
<feature type="region of interest" description="Disordered" evidence="16">
    <location>
        <begin position="36"/>
        <end position="56"/>
    </location>
</feature>
<feature type="domain" description="Chromo" evidence="17">
    <location>
        <begin position="1444"/>
        <end position="1479"/>
    </location>
</feature>
<dbReference type="Gene3D" id="3.10.20.370">
    <property type="match status" value="1"/>
</dbReference>
<dbReference type="GO" id="GO:0015074">
    <property type="term" value="P:DNA integration"/>
    <property type="evidence" value="ECO:0007669"/>
    <property type="project" value="UniProtKB-KW"/>
</dbReference>
<dbReference type="InterPro" id="IPR012337">
    <property type="entry name" value="RNaseH-like_sf"/>
</dbReference>
<dbReference type="InterPro" id="IPR000477">
    <property type="entry name" value="RT_dom"/>
</dbReference>
<dbReference type="InterPro" id="IPR000953">
    <property type="entry name" value="Chromo/chromo_shadow_dom"/>
</dbReference>
<evidence type="ECO:0000256" key="12">
    <source>
        <dbReference type="ARBA" id="ARBA00022932"/>
    </source>
</evidence>
<dbReference type="GO" id="GO:0004190">
    <property type="term" value="F:aspartic-type endopeptidase activity"/>
    <property type="evidence" value="ECO:0007669"/>
    <property type="project" value="UniProtKB-KW"/>
</dbReference>
<dbReference type="Pfam" id="PF08284">
    <property type="entry name" value="RVP_2"/>
    <property type="match status" value="1"/>
</dbReference>
<dbReference type="Gene3D" id="3.30.420.10">
    <property type="entry name" value="Ribonuclease H-like superfamily/Ribonuclease H"/>
    <property type="match status" value="1"/>
</dbReference>
<keyword evidence="12" id="KW-0239">DNA-directed DNA polymerase</keyword>
<evidence type="ECO:0000259" key="18">
    <source>
        <dbReference type="PROSITE" id="PS50878"/>
    </source>
</evidence>
<dbReference type="GO" id="GO:0006310">
    <property type="term" value="P:DNA recombination"/>
    <property type="evidence" value="ECO:0007669"/>
    <property type="project" value="UniProtKB-KW"/>
</dbReference>
<evidence type="ECO:0000259" key="19">
    <source>
        <dbReference type="PROSITE" id="PS50994"/>
    </source>
</evidence>
<dbReference type="InterPro" id="IPR001584">
    <property type="entry name" value="Integrase_cat-core"/>
</dbReference>
<dbReference type="EMBL" id="SSTD01001877">
    <property type="protein sequence ID" value="TYK28944.1"/>
    <property type="molecule type" value="Genomic_DNA"/>
</dbReference>
<keyword evidence="8" id="KW-0378">Hydrolase</keyword>
<keyword evidence="4" id="KW-0540">Nuclease</keyword>
<dbReference type="SUPFAM" id="SSF54160">
    <property type="entry name" value="Chromo domain-like"/>
    <property type="match status" value="1"/>
</dbReference>
<evidence type="ECO:0000256" key="3">
    <source>
        <dbReference type="ARBA" id="ARBA00022695"/>
    </source>
</evidence>
<feature type="domain" description="Integrase catalytic" evidence="19">
    <location>
        <begin position="1136"/>
        <end position="1300"/>
    </location>
</feature>
<keyword evidence="11" id="KW-0695">RNA-directed DNA polymerase</keyword>
<evidence type="ECO:0000256" key="15">
    <source>
        <dbReference type="ARBA" id="ARBA00023268"/>
    </source>
</evidence>
<dbReference type="InterPro" id="IPR043502">
    <property type="entry name" value="DNA/RNA_pol_sf"/>
</dbReference>
<dbReference type="GO" id="GO:0003887">
    <property type="term" value="F:DNA-directed DNA polymerase activity"/>
    <property type="evidence" value="ECO:0007669"/>
    <property type="project" value="UniProtKB-KW"/>
</dbReference>
<dbReference type="SUPFAM" id="SSF56672">
    <property type="entry name" value="DNA/RNA polymerases"/>
    <property type="match status" value="1"/>
</dbReference>
<feature type="compositionally biased region" description="Basic and acidic residues" evidence="16">
    <location>
        <begin position="36"/>
        <end position="49"/>
    </location>
</feature>
<keyword evidence="14" id="KW-0233">DNA recombination</keyword>
<evidence type="ECO:0000256" key="5">
    <source>
        <dbReference type="ARBA" id="ARBA00022723"/>
    </source>
</evidence>
<dbReference type="InterPro" id="IPR021109">
    <property type="entry name" value="Peptidase_aspartic_dom_sf"/>
</dbReference>
<name>A0A5D3DZK6_CUCMM</name>
<dbReference type="Gene3D" id="1.10.340.70">
    <property type="match status" value="1"/>
</dbReference>
<dbReference type="FunFam" id="3.30.70.270:FF:000020">
    <property type="entry name" value="Transposon Tf2-6 polyprotein-like Protein"/>
    <property type="match status" value="1"/>
</dbReference>
<dbReference type="Gene3D" id="3.10.10.10">
    <property type="entry name" value="HIV Type 1 Reverse Transcriptase, subunit A, domain 1"/>
    <property type="match status" value="1"/>
</dbReference>
<dbReference type="SUPFAM" id="SSF53098">
    <property type="entry name" value="Ribonuclease H-like"/>
    <property type="match status" value="1"/>
</dbReference>
<dbReference type="CDD" id="cd09274">
    <property type="entry name" value="RNase_HI_RT_Ty3"/>
    <property type="match status" value="1"/>
</dbReference>
<dbReference type="FunFam" id="3.10.20.370:FF:000001">
    <property type="entry name" value="Retrovirus-related Pol polyprotein from transposon 17.6-like protein"/>
    <property type="match status" value="1"/>
</dbReference>
<dbReference type="InterPro" id="IPR043128">
    <property type="entry name" value="Rev_trsase/Diguanyl_cyclase"/>
</dbReference>
<dbReference type="PANTHER" id="PTHR37984">
    <property type="entry name" value="PROTEIN CBG26694"/>
    <property type="match status" value="1"/>
</dbReference>
<organism evidence="20 21">
    <name type="scientific">Cucumis melo var. makuwa</name>
    <name type="common">Oriental melon</name>
    <dbReference type="NCBI Taxonomy" id="1194695"/>
    <lineage>
        <taxon>Eukaryota</taxon>
        <taxon>Viridiplantae</taxon>
        <taxon>Streptophyta</taxon>
        <taxon>Embryophyta</taxon>
        <taxon>Tracheophyta</taxon>
        <taxon>Spermatophyta</taxon>
        <taxon>Magnoliopsida</taxon>
        <taxon>eudicotyledons</taxon>
        <taxon>Gunneridae</taxon>
        <taxon>Pentapetalae</taxon>
        <taxon>rosids</taxon>
        <taxon>fabids</taxon>
        <taxon>Cucurbitales</taxon>
        <taxon>Cucurbitaceae</taxon>
        <taxon>Benincaseae</taxon>
        <taxon>Cucumis</taxon>
    </lineage>
</organism>
<evidence type="ECO:0000313" key="20">
    <source>
        <dbReference type="EMBL" id="TYK28944.1"/>
    </source>
</evidence>
<keyword evidence="3" id="KW-0548">Nucleotidyltransferase</keyword>
<keyword evidence="15" id="KW-0511">Multifunctional enzyme</keyword>
<evidence type="ECO:0000259" key="17">
    <source>
        <dbReference type="PROSITE" id="PS50013"/>
    </source>
</evidence>
<dbReference type="Pfam" id="PF00385">
    <property type="entry name" value="Chromo"/>
    <property type="match status" value="1"/>
</dbReference>
<evidence type="ECO:0000256" key="9">
    <source>
        <dbReference type="ARBA" id="ARBA00022842"/>
    </source>
</evidence>
<dbReference type="PROSITE" id="PS50994">
    <property type="entry name" value="INTEGRASE"/>
    <property type="match status" value="1"/>
</dbReference>
<dbReference type="InterPro" id="IPR041577">
    <property type="entry name" value="RT_RNaseH_2"/>
</dbReference>
<evidence type="ECO:0000256" key="14">
    <source>
        <dbReference type="ARBA" id="ARBA00023172"/>
    </source>
</evidence>
<dbReference type="Pfam" id="PF03732">
    <property type="entry name" value="Retrotrans_gag"/>
    <property type="match status" value="1"/>
</dbReference>
<feature type="domain" description="Reverse transcriptase" evidence="18">
    <location>
        <begin position="619"/>
        <end position="798"/>
    </location>
</feature>
<keyword evidence="1" id="KW-0645">Protease</keyword>
<dbReference type="PROSITE" id="PS50878">
    <property type="entry name" value="RT_POL"/>
    <property type="match status" value="1"/>
</dbReference>
<evidence type="ECO:0000256" key="1">
    <source>
        <dbReference type="ARBA" id="ARBA00022670"/>
    </source>
</evidence>
<dbReference type="Gene3D" id="3.30.70.270">
    <property type="match status" value="2"/>
</dbReference>
<dbReference type="Pfam" id="PF17919">
    <property type="entry name" value="RT_RNaseH_2"/>
    <property type="match status" value="1"/>
</dbReference>
<gene>
    <name evidence="20" type="ORF">E5676_scaffold120G00310</name>
</gene>
<dbReference type="Pfam" id="PF17921">
    <property type="entry name" value="Integrase_H2C2"/>
    <property type="match status" value="1"/>
</dbReference>
<evidence type="ECO:0000256" key="10">
    <source>
        <dbReference type="ARBA" id="ARBA00022908"/>
    </source>
</evidence>
<dbReference type="GO" id="GO:0004519">
    <property type="term" value="F:endonuclease activity"/>
    <property type="evidence" value="ECO:0007669"/>
    <property type="project" value="UniProtKB-KW"/>
</dbReference>
<keyword evidence="7" id="KW-0255">Endonuclease</keyword>
<dbReference type="GO" id="GO:0003964">
    <property type="term" value="F:RNA-directed DNA polymerase activity"/>
    <property type="evidence" value="ECO:0007669"/>
    <property type="project" value="UniProtKB-KW"/>
</dbReference>
<keyword evidence="9" id="KW-0460">Magnesium</keyword>
<keyword evidence="10" id="KW-0229">DNA integration</keyword>
<dbReference type="InterPro" id="IPR056924">
    <property type="entry name" value="SH3_Tf2-1"/>
</dbReference>
<evidence type="ECO:0000256" key="16">
    <source>
        <dbReference type="SAM" id="MobiDB-lite"/>
    </source>
</evidence>
<evidence type="ECO:0000256" key="2">
    <source>
        <dbReference type="ARBA" id="ARBA00022679"/>
    </source>
</evidence>
<dbReference type="FunFam" id="3.10.10.10:FF:000007">
    <property type="entry name" value="Retrovirus-related Pol polyprotein from transposon 17.6-like Protein"/>
    <property type="match status" value="1"/>
</dbReference>
<accession>A0A5D3DZK6</accession>
<reference evidence="20 21" key="1">
    <citation type="submission" date="2019-08" db="EMBL/GenBank/DDBJ databases">
        <title>Draft genome sequences of two oriental melons (Cucumis melo L. var makuwa).</title>
        <authorList>
            <person name="Kwon S.-Y."/>
        </authorList>
    </citation>
    <scope>NUCLEOTIDE SEQUENCE [LARGE SCALE GENOMIC DNA]</scope>
    <source>
        <strain evidence="21">cv. Chang Bougi</strain>
        <tissue evidence="20">Leaf</tissue>
    </source>
</reference>
<dbReference type="Pfam" id="PF24626">
    <property type="entry name" value="SH3_Tf2-1"/>
    <property type="match status" value="1"/>
</dbReference>
<protein>
    <submittedName>
        <fullName evidence="20">Ty3/gypsy retrotransposon protein</fullName>
    </submittedName>
</protein>
<keyword evidence="2" id="KW-0808">Transferase</keyword>
<evidence type="ECO:0000256" key="11">
    <source>
        <dbReference type="ARBA" id="ARBA00022918"/>
    </source>
</evidence>
<dbReference type="Gene3D" id="2.40.70.10">
    <property type="entry name" value="Acid Proteases"/>
    <property type="match status" value="1"/>
</dbReference>
<dbReference type="PROSITE" id="PS50013">
    <property type="entry name" value="CHROMO_2"/>
    <property type="match status" value="1"/>
</dbReference>
<dbReference type="CDD" id="cd00303">
    <property type="entry name" value="retropepsin_like"/>
    <property type="match status" value="1"/>
</dbReference>
<dbReference type="Gene3D" id="2.40.50.40">
    <property type="match status" value="1"/>
</dbReference>
<keyword evidence="6" id="KW-0064">Aspartyl protease</keyword>